<evidence type="ECO:0000259" key="1">
    <source>
        <dbReference type="PROSITE" id="PS50893"/>
    </source>
</evidence>
<dbReference type="InterPro" id="IPR051309">
    <property type="entry name" value="ABCF_ATPase"/>
</dbReference>
<dbReference type="InterPro" id="IPR003439">
    <property type="entry name" value="ABC_transporter-like_ATP-bd"/>
</dbReference>
<keyword evidence="2" id="KW-0067">ATP-binding</keyword>
<dbReference type="SUPFAM" id="SSF52540">
    <property type="entry name" value="P-loop containing nucleoside triphosphate hydrolases"/>
    <property type="match status" value="2"/>
</dbReference>
<dbReference type="Gene3D" id="3.40.50.300">
    <property type="entry name" value="P-loop containing nucleotide triphosphate hydrolases"/>
    <property type="match status" value="2"/>
</dbReference>
<proteinExistence type="predicted"/>
<dbReference type="PANTHER" id="PTHR42855">
    <property type="entry name" value="ABC TRANSPORTER ATP-BINDING SUBUNIT"/>
    <property type="match status" value="1"/>
</dbReference>
<gene>
    <name evidence="2" type="ORF">CNLFYP112_02243</name>
</gene>
<dbReference type="GO" id="GO:0016887">
    <property type="term" value="F:ATP hydrolysis activity"/>
    <property type="evidence" value="ECO:0007669"/>
    <property type="project" value="InterPro"/>
</dbReference>
<name>A0A6N2UW21_9FIRM</name>
<organism evidence="2">
    <name type="scientific">[Clostridium] nexile</name>
    <dbReference type="NCBI Taxonomy" id="29361"/>
    <lineage>
        <taxon>Bacteria</taxon>
        <taxon>Bacillati</taxon>
        <taxon>Bacillota</taxon>
        <taxon>Clostridia</taxon>
        <taxon>Lachnospirales</taxon>
        <taxon>Lachnospiraceae</taxon>
        <taxon>Tyzzerella</taxon>
    </lineage>
</organism>
<reference evidence="2" key="1">
    <citation type="submission" date="2019-11" db="EMBL/GenBank/DDBJ databases">
        <authorList>
            <person name="Feng L."/>
        </authorList>
    </citation>
    <scope>NUCLEOTIDE SEQUENCE</scope>
    <source>
        <strain evidence="2">CnexileLFYP112</strain>
    </source>
</reference>
<dbReference type="InterPro" id="IPR017871">
    <property type="entry name" value="ABC_transporter-like_CS"/>
</dbReference>
<dbReference type="NCBIfam" id="NF000355">
    <property type="entry name" value="ribo_prot_ABC_F"/>
    <property type="match status" value="1"/>
</dbReference>
<dbReference type="PROSITE" id="PS00211">
    <property type="entry name" value="ABC_TRANSPORTER_1"/>
    <property type="match status" value="1"/>
</dbReference>
<dbReference type="CDD" id="cd03221">
    <property type="entry name" value="ABCF_EF-3"/>
    <property type="match status" value="1"/>
</dbReference>
<feature type="domain" description="ABC transporter" evidence="1">
    <location>
        <begin position="207"/>
        <end position="389"/>
    </location>
</feature>
<sequence length="389" mass="44483">MRELSYLDVDADVLWRPFETLSNGEQTKVLLAALFLNEGHFLLIDEPTNHLDTAAREKVSAYLQKKKGFILVSHDRCFLDGCVDHILSLNRNNIEVQSGNFSSFMRNFEQQQQFELSQNERLKKDIHRLQQSAQRTAVWSDRVEASKIGAADKGFVGHKAAKMMKRSKSTEARQQQAIEQKSALLKNVETADFLKIQPLTYRTDVLASFSDVSVIYDDRPVFQPMSFEIRRRERIFLDGKNGCGKSSLLKLLSEYAPEHTGTVTIGSGLVISYVPQDTSHLGGTLSQFAEKHHLDESLFKAILRKMDFERVQFEKDISDFSGGQKKKVLIAKSLCEQAHLYVWDEPLNFIDVYSRMQIEQLIETFSPTMLLVEHDNAFREAIATQVIRL</sequence>
<dbReference type="InterPro" id="IPR027417">
    <property type="entry name" value="P-loop_NTPase"/>
</dbReference>
<dbReference type="PROSITE" id="PS50893">
    <property type="entry name" value="ABC_TRANSPORTER_2"/>
    <property type="match status" value="1"/>
</dbReference>
<dbReference type="PANTHER" id="PTHR42855:SF2">
    <property type="entry name" value="DRUG RESISTANCE ABC TRANSPORTER,ATP-BINDING PROTEIN"/>
    <property type="match status" value="1"/>
</dbReference>
<keyword evidence="2" id="KW-0547">Nucleotide-binding</keyword>
<accession>A0A6N2UW21</accession>
<evidence type="ECO:0000313" key="2">
    <source>
        <dbReference type="EMBL" id="VYT20351.1"/>
    </source>
</evidence>
<dbReference type="Pfam" id="PF00005">
    <property type="entry name" value="ABC_tran"/>
    <property type="match status" value="1"/>
</dbReference>
<dbReference type="GO" id="GO:0005524">
    <property type="term" value="F:ATP binding"/>
    <property type="evidence" value="ECO:0007669"/>
    <property type="project" value="UniProtKB-KW"/>
</dbReference>
<protein>
    <submittedName>
        <fullName evidence="2">Putative ABC transporter ATP-binding protein</fullName>
    </submittedName>
</protein>
<dbReference type="AlphaFoldDB" id="A0A6N2UW21"/>
<dbReference type="EMBL" id="CACRTG010000021">
    <property type="protein sequence ID" value="VYT20351.1"/>
    <property type="molecule type" value="Genomic_DNA"/>
</dbReference>